<dbReference type="Proteomes" id="UP001174934">
    <property type="component" value="Unassembled WGS sequence"/>
</dbReference>
<accession>A0AA39XJJ8</accession>
<gene>
    <name evidence="1" type="ORF">B0T17DRAFT_17956</name>
</gene>
<reference evidence="1" key="1">
    <citation type="submission" date="2023-06" db="EMBL/GenBank/DDBJ databases">
        <title>Genome-scale phylogeny and comparative genomics of the fungal order Sordariales.</title>
        <authorList>
            <consortium name="Lawrence Berkeley National Laboratory"/>
            <person name="Hensen N."/>
            <person name="Bonometti L."/>
            <person name="Westerberg I."/>
            <person name="Brannstrom I.O."/>
            <person name="Guillou S."/>
            <person name="Cros-Aarteil S."/>
            <person name="Calhoun S."/>
            <person name="Haridas S."/>
            <person name="Kuo A."/>
            <person name="Mondo S."/>
            <person name="Pangilinan J."/>
            <person name="Riley R."/>
            <person name="LaButti K."/>
            <person name="Andreopoulos B."/>
            <person name="Lipzen A."/>
            <person name="Chen C."/>
            <person name="Yanf M."/>
            <person name="Daum C."/>
            <person name="Ng V."/>
            <person name="Clum A."/>
            <person name="Steindorff A."/>
            <person name="Ohm R."/>
            <person name="Martin F."/>
            <person name="Silar P."/>
            <person name="Natvig D."/>
            <person name="Lalanne C."/>
            <person name="Gautier V."/>
            <person name="Ament-velasquez S.L."/>
            <person name="Kruys A."/>
            <person name="Hutchinson M.I."/>
            <person name="Powell A.J."/>
            <person name="Barry K."/>
            <person name="Miller A.N."/>
            <person name="Grigoriev I.V."/>
            <person name="Debuchy R."/>
            <person name="Gladieux P."/>
            <person name="Thoren M.H."/>
            <person name="Johannesson H."/>
        </authorList>
    </citation>
    <scope>NUCLEOTIDE SEQUENCE</scope>
    <source>
        <strain evidence="1">SMH3391-2</strain>
    </source>
</reference>
<protein>
    <submittedName>
        <fullName evidence="1">Uncharacterized protein</fullName>
    </submittedName>
</protein>
<name>A0AA39XJJ8_9PEZI</name>
<keyword evidence="2" id="KW-1185">Reference proteome</keyword>
<dbReference type="AlphaFoldDB" id="A0AA39XJJ8"/>
<evidence type="ECO:0000313" key="2">
    <source>
        <dbReference type="Proteomes" id="UP001174934"/>
    </source>
</evidence>
<evidence type="ECO:0000313" key="1">
    <source>
        <dbReference type="EMBL" id="KAK0634796.1"/>
    </source>
</evidence>
<sequence length="252" mass="28557">MSVCCRQLTIRPLPSGLSLFRKEKLHVHRKVVDVMAAANDRNQIVAKSCGIVLCTLYPYNISPNRKKAPPKFLRQPTQLFHKQRSLFFSTCQSFSFSRDGCHMATTYPPLPANHLSNRLILLKDERCSLLPVKHRYAQSQMLKTDCQNRITRVMATYMTPGFDTTDISSRNSRRHCSVRYLSSIAHTKRHDNSLLTIKTDTTFPFQDDENRLSAPILASCSSAPSRVLSACRVGKQNGEMNVSRLVLGSLNR</sequence>
<dbReference type="EMBL" id="JAULSR010000001">
    <property type="protein sequence ID" value="KAK0634796.1"/>
    <property type="molecule type" value="Genomic_DNA"/>
</dbReference>
<comment type="caution">
    <text evidence="1">The sequence shown here is derived from an EMBL/GenBank/DDBJ whole genome shotgun (WGS) entry which is preliminary data.</text>
</comment>
<organism evidence="1 2">
    <name type="scientific">Bombardia bombarda</name>
    <dbReference type="NCBI Taxonomy" id="252184"/>
    <lineage>
        <taxon>Eukaryota</taxon>
        <taxon>Fungi</taxon>
        <taxon>Dikarya</taxon>
        <taxon>Ascomycota</taxon>
        <taxon>Pezizomycotina</taxon>
        <taxon>Sordariomycetes</taxon>
        <taxon>Sordariomycetidae</taxon>
        <taxon>Sordariales</taxon>
        <taxon>Lasiosphaeriaceae</taxon>
        <taxon>Bombardia</taxon>
    </lineage>
</organism>
<proteinExistence type="predicted"/>